<proteinExistence type="predicted"/>
<sequence length="149" mass="17404">MFVFQIVDEGNIKRVIAREKLENLKGLLSNEIKNYLDESGFEGTTEDGYAAIFKVDLYGEEEDEHLWSYPFDGDESVEDAILRIMVPVCEDHKNNNAREVDVWYRVDGLVTLKARDRDEIEKLFWKSDDGKRIRILDGRTNTDLTIQER</sequence>
<accession>A0ABW0K7D7</accession>
<protein>
    <submittedName>
        <fullName evidence="1">Uncharacterized protein</fullName>
    </submittedName>
</protein>
<dbReference type="RefSeq" id="WP_377524815.1">
    <property type="nucleotide sequence ID" value="NZ_JBHSMJ010000017.1"/>
</dbReference>
<reference evidence="2" key="1">
    <citation type="journal article" date="2019" name="Int. J. Syst. Evol. Microbiol.">
        <title>The Global Catalogue of Microorganisms (GCM) 10K type strain sequencing project: providing services to taxonomists for standard genome sequencing and annotation.</title>
        <authorList>
            <consortium name="The Broad Institute Genomics Platform"/>
            <consortium name="The Broad Institute Genome Sequencing Center for Infectious Disease"/>
            <person name="Wu L."/>
            <person name="Ma J."/>
        </authorList>
    </citation>
    <scope>NUCLEOTIDE SEQUENCE [LARGE SCALE GENOMIC DNA]</scope>
    <source>
        <strain evidence="2">KACC 11904</strain>
    </source>
</reference>
<keyword evidence="2" id="KW-1185">Reference proteome</keyword>
<dbReference type="EMBL" id="JBHSMJ010000017">
    <property type="protein sequence ID" value="MFC5449149.1"/>
    <property type="molecule type" value="Genomic_DNA"/>
</dbReference>
<comment type="caution">
    <text evidence="1">The sequence shown here is derived from an EMBL/GenBank/DDBJ whole genome shotgun (WGS) entry which is preliminary data.</text>
</comment>
<evidence type="ECO:0000313" key="2">
    <source>
        <dbReference type="Proteomes" id="UP001596044"/>
    </source>
</evidence>
<evidence type="ECO:0000313" key="1">
    <source>
        <dbReference type="EMBL" id="MFC5449149.1"/>
    </source>
</evidence>
<name>A0ABW0K7D7_9BACL</name>
<gene>
    <name evidence="1" type="ORF">ACFPOG_12825</name>
</gene>
<organism evidence="1 2">
    <name type="scientific">Paenibacillus aestuarii</name>
    <dbReference type="NCBI Taxonomy" id="516965"/>
    <lineage>
        <taxon>Bacteria</taxon>
        <taxon>Bacillati</taxon>
        <taxon>Bacillota</taxon>
        <taxon>Bacilli</taxon>
        <taxon>Bacillales</taxon>
        <taxon>Paenibacillaceae</taxon>
        <taxon>Paenibacillus</taxon>
    </lineage>
</organism>
<dbReference type="Proteomes" id="UP001596044">
    <property type="component" value="Unassembled WGS sequence"/>
</dbReference>